<evidence type="ECO:0000259" key="3">
    <source>
        <dbReference type="Pfam" id="PF02230"/>
    </source>
</evidence>
<gene>
    <name evidence="4" type="ORF">KOR42_10040</name>
</gene>
<dbReference type="GO" id="GO:0016787">
    <property type="term" value="F:hydrolase activity"/>
    <property type="evidence" value="ECO:0007669"/>
    <property type="project" value="UniProtKB-KW"/>
</dbReference>
<dbReference type="SUPFAM" id="SSF53474">
    <property type="entry name" value="alpha/beta-Hydrolases"/>
    <property type="match status" value="1"/>
</dbReference>
<comment type="caution">
    <text evidence="4">The sequence shown here is derived from an EMBL/GenBank/DDBJ whole genome shotgun (WGS) entry which is preliminary data.</text>
</comment>
<sequence>MMHRPTTTTAKPLLSQVLTWGLLSLMLCLLGCERAQTSSDQLIGTPIASSQQDQTVVAKPEVPATRPIRPFVIAEPTPPSNQFGELDLSTLESDLLAAGARQNAADGNYVDAVQLQYWSHAQSEESEGAYNLACYYSLAGNVEASFYWLLEAAEKEGVDAEWTNQDPDLALVRNDPRWNKVQRYLSQYGEYWKSSGLTEYSLILPSNYQPTEPIPILIGLHGMGGRAKNFVNTGYQQLSDEMQIAILGISGPIPLGPSSFVWAEDPQLDEARIRKALEKVSQKLKAAPGQLVLFGFSQGAMVAAEIAARHPDEFSGALIMSPGGNNDPATLSVSPQAKHTQQGYMVTCGAQELLGNIAITRFYAQDLERLGARVEAIEYPGMSEHRFPPDFVEKLPQWVDFILARNEQTP</sequence>
<proteinExistence type="predicted"/>
<dbReference type="Pfam" id="PF02230">
    <property type="entry name" value="Abhydrolase_2"/>
    <property type="match status" value="1"/>
</dbReference>
<organism evidence="4 5">
    <name type="scientific">Thalassoglobus neptunius</name>
    <dbReference type="NCBI Taxonomy" id="1938619"/>
    <lineage>
        <taxon>Bacteria</taxon>
        <taxon>Pseudomonadati</taxon>
        <taxon>Planctomycetota</taxon>
        <taxon>Planctomycetia</taxon>
        <taxon>Planctomycetales</taxon>
        <taxon>Planctomycetaceae</taxon>
        <taxon>Thalassoglobus</taxon>
    </lineage>
</organism>
<dbReference type="OrthoDB" id="264557at2"/>
<dbReference type="InterPro" id="IPR029058">
    <property type="entry name" value="AB_hydrolase_fold"/>
</dbReference>
<keyword evidence="1" id="KW-0732">Signal</keyword>
<keyword evidence="5" id="KW-1185">Reference proteome</keyword>
<name>A0A5C5X6K6_9PLAN</name>
<feature type="domain" description="Phospholipase/carboxylesterase/thioesterase" evidence="3">
    <location>
        <begin position="262"/>
        <end position="398"/>
    </location>
</feature>
<evidence type="ECO:0000313" key="5">
    <source>
        <dbReference type="Proteomes" id="UP000317243"/>
    </source>
</evidence>
<keyword evidence="2 4" id="KW-0378">Hydrolase</keyword>
<dbReference type="PANTHER" id="PTHR43037:SF5">
    <property type="entry name" value="FERULOYL ESTERASE"/>
    <property type="match status" value="1"/>
</dbReference>
<dbReference type="PANTHER" id="PTHR43037">
    <property type="entry name" value="UNNAMED PRODUCT-RELATED"/>
    <property type="match status" value="1"/>
</dbReference>
<dbReference type="InterPro" id="IPR003140">
    <property type="entry name" value="PLipase/COase/thioEstase"/>
</dbReference>
<accession>A0A5C5X6K6</accession>
<reference evidence="4 5" key="1">
    <citation type="submission" date="2019-02" db="EMBL/GenBank/DDBJ databases">
        <title>Deep-cultivation of Planctomycetes and their phenomic and genomic characterization uncovers novel biology.</title>
        <authorList>
            <person name="Wiegand S."/>
            <person name="Jogler M."/>
            <person name="Boedeker C."/>
            <person name="Pinto D."/>
            <person name="Vollmers J."/>
            <person name="Rivas-Marin E."/>
            <person name="Kohn T."/>
            <person name="Peeters S.H."/>
            <person name="Heuer A."/>
            <person name="Rast P."/>
            <person name="Oberbeckmann S."/>
            <person name="Bunk B."/>
            <person name="Jeske O."/>
            <person name="Meyerdierks A."/>
            <person name="Storesund J.E."/>
            <person name="Kallscheuer N."/>
            <person name="Luecker S."/>
            <person name="Lage O.M."/>
            <person name="Pohl T."/>
            <person name="Merkel B.J."/>
            <person name="Hornburger P."/>
            <person name="Mueller R.-W."/>
            <person name="Bruemmer F."/>
            <person name="Labrenz M."/>
            <person name="Spormann A.M."/>
            <person name="Op Den Camp H."/>
            <person name="Overmann J."/>
            <person name="Amann R."/>
            <person name="Jetten M.S.M."/>
            <person name="Mascher T."/>
            <person name="Medema M.H."/>
            <person name="Devos D.P."/>
            <person name="Kaster A.-K."/>
            <person name="Ovreas L."/>
            <person name="Rohde M."/>
            <person name="Galperin M.Y."/>
            <person name="Jogler C."/>
        </authorList>
    </citation>
    <scope>NUCLEOTIDE SEQUENCE [LARGE SCALE GENOMIC DNA]</scope>
    <source>
        <strain evidence="4 5">KOR42</strain>
    </source>
</reference>
<dbReference type="EMBL" id="SIHI01000001">
    <property type="protein sequence ID" value="TWT57642.1"/>
    <property type="molecule type" value="Genomic_DNA"/>
</dbReference>
<dbReference type="Gene3D" id="3.40.50.1820">
    <property type="entry name" value="alpha/beta hydrolase"/>
    <property type="match status" value="1"/>
</dbReference>
<evidence type="ECO:0000256" key="2">
    <source>
        <dbReference type="ARBA" id="ARBA00022801"/>
    </source>
</evidence>
<dbReference type="InterPro" id="IPR050955">
    <property type="entry name" value="Plant_Biomass_Hydrol_Est"/>
</dbReference>
<dbReference type="Proteomes" id="UP000317243">
    <property type="component" value="Unassembled WGS sequence"/>
</dbReference>
<evidence type="ECO:0000313" key="4">
    <source>
        <dbReference type="EMBL" id="TWT57642.1"/>
    </source>
</evidence>
<dbReference type="RefSeq" id="WP_146507465.1">
    <property type="nucleotide sequence ID" value="NZ_SIHI01000001.1"/>
</dbReference>
<dbReference type="NCBIfam" id="NF047558">
    <property type="entry name" value="TPR_END_plus"/>
    <property type="match status" value="1"/>
</dbReference>
<evidence type="ECO:0000256" key="1">
    <source>
        <dbReference type="ARBA" id="ARBA00022729"/>
    </source>
</evidence>
<dbReference type="AlphaFoldDB" id="A0A5C5X6K6"/>
<protein>
    <submittedName>
        <fullName evidence="4">Alpha/beta hydrolase family protein</fullName>
    </submittedName>
</protein>